<reference evidence="3" key="1">
    <citation type="journal article" date="2014" name="Int. J. Syst. Evol. Microbiol.">
        <title>Complete genome sequence of Corynebacterium casei LMG S-19264T (=DSM 44701T), isolated from a smear-ripened cheese.</title>
        <authorList>
            <consortium name="US DOE Joint Genome Institute (JGI-PGF)"/>
            <person name="Walter F."/>
            <person name="Albersmeier A."/>
            <person name="Kalinowski J."/>
            <person name="Ruckert C."/>
        </authorList>
    </citation>
    <scope>NUCLEOTIDE SEQUENCE</scope>
    <source>
        <strain evidence="3">CGMCC 4.5737</strain>
    </source>
</reference>
<gene>
    <name evidence="3" type="ORF">GCM10012275_24640</name>
</gene>
<dbReference type="InterPro" id="IPR009100">
    <property type="entry name" value="AcylCoA_DH/oxidase_NM_dom_sf"/>
</dbReference>
<dbReference type="GO" id="GO:0005737">
    <property type="term" value="C:cytoplasm"/>
    <property type="evidence" value="ECO:0007669"/>
    <property type="project" value="TreeGrafter"/>
</dbReference>
<dbReference type="InterPro" id="IPR046373">
    <property type="entry name" value="Acyl-CoA_Oxase/DH_mid-dom_sf"/>
</dbReference>
<dbReference type="InterPro" id="IPR050741">
    <property type="entry name" value="Acyl-CoA_dehydrogenase"/>
</dbReference>
<sequence length="377" mass="40182">MTTNTSAGARLLAEVGSTAEIAARYAGDADRDRVLHPDVAQALVGAGFARHFVPTEYCGTAGTFTVLARALIEVGTACASAAWCGMIFATSSRMAGFLPAEGRHEIWADSPDVPIAAALVPNGSVPVRGHGGWRLSGQWRYLSGVDFAHWALLCATPDFPGDRENWFFAVPSDDFSIQDTWHTVGMRGTGSNTLLLDDVFVPDHRCFPQRTLLRGVDDAVAAPCYRIPLLGAHPPLFAAPTLGAARMGVAAWTEMTGRARTSAGPAATRTSSQLALTRSTSDLDAAQLLLERATATADSGALDDLLVARNVRDATAAAEHVVAAVERVFRSGGMRAQTEQGPVQRAWRDVHTATSHAVLDIECSSQLFARSVWRWGD</sequence>
<dbReference type="SUPFAM" id="SSF56645">
    <property type="entry name" value="Acyl-CoA dehydrogenase NM domain-like"/>
    <property type="match status" value="1"/>
</dbReference>
<dbReference type="GO" id="GO:0016712">
    <property type="term" value="F:oxidoreductase activity, acting on paired donors, with incorporation or reduction of molecular oxygen, reduced flavin or flavoprotein as one donor, and incorporation of one atom of oxygen"/>
    <property type="evidence" value="ECO:0007669"/>
    <property type="project" value="TreeGrafter"/>
</dbReference>
<dbReference type="PANTHER" id="PTHR48083:SF19">
    <property type="entry name" value="FLAVIN-DEPENDENT MONOOXYGENASE, OXYGENASE SUBUNIT HSAA"/>
    <property type="match status" value="1"/>
</dbReference>
<dbReference type="InterPro" id="IPR013107">
    <property type="entry name" value="Acyl-CoA_DH_C"/>
</dbReference>
<dbReference type="InterPro" id="IPR036250">
    <property type="entry name" value="AcylCo_DH-like_C"/>
</dbReference>
<dbReference type="GO" id="GO:0033539">
    <property type="term" value="P:fatty acid beta-oxidation using acyl-CoA dehydrogenase"/>
    <property type="evidence" value="ECO:0007669"/>
    <property type="project" value="TreeGrafter"/>
</dbReference>
<keyword evidence="3" id="KW-0378">Hydrolase</keyword>
<name>A0A8J3C7Z5_9PSEU</name>
<dbReference type="SUPFAM" id="SSF47203">
    <property type="entry name" value="Acyl-CoA dehydrogenase C-terminal domain-like"/>
    <property type="match status" value="1"/>
</dbReference>
<evidence type="ECO:0000313" key="4">
    <source>
        <dbReference type="Proteomes" id="UP000637578"/>
    </source>
</evidence>
<dbReference type="PANTHER" id="PTHR48083">
    <property type="entry name" value="MEDIUM-CHAIN SPECIFIC ACYL-COA DEHYDROGENASE, MITOCHONDRIAL-RELATED"/>
    <property type="match status" value="1"/>
</dbReference>
<dbReference type="Gene3D" id="1.20.140.10">
    <property type="entry name" value="Butyryl-CoA Dehydrogenase, subunit A, domain 3"/>
    <property type="match status" value="1"/>
</dbReference>
<dbReference type="AlphaFoldDB" id="A0A8J3C7Z5"/>
<accession>A0A8J3C7Z5</accession>
<evidence type="ECO:0000313" key="3">
    <source>
        <dbReference type="EMBL" id="GGM52739.1"/>
    </source>
</evidence>
<dbReference type="GO" id="GO:0003995">
    <property type="term" value="F:acyl-CoA dehydrogenase activity"/>
    <property type="evidence" value="ECO:0007669"/>
    <property type="project" value="TreeGrafter"/>
</dbReference>
<reference evidence="3" key="2">
    <citation type="submission" date="2020-09" db="EMBL/GenBank/DDBJ databases">
        <authorList>
            <person name="Sun Q."/>
            <person name="Zhou Y."/>
        </authorList>
    </citation>
    <scope>NUCLEOTIDE SEQUENCE</scope>
    <source>
        <strain evidence="3">CGMCC 4.5737</strain>
    </source>
</reference>
<dbReference type="GO" id="GO:0016787">
    <property type="term" value="F:hydrolase activity"/>
    <property type="evidence" value="ECO:0007669"/>
    <property type="project" value="UniProtKB-KW"/>
</dbReference>
<dbReference type="Proteomes" id="UP000637578">
    <property type="component" value="Unassembled WGS sequence"/>
</dbReference>
<evidence type="ECO:0000256" key="1">
    <source>
        <dbReference type="ARBA" id="ARBA00023002"/>
    </source>
</evidence>
<dbReference type="Gene3D" id="1.10.540.10">
    <property type="entry name" value="Acyl-CoA dehydrogenase/oxidase, N-terminal domain"/>
    <property type="match status" value="1"/>
</dbReference>
<dbReference type="Pfam" id="PF08028">
    <property type="entry name" value="Acyl-CoA_dh_2"/>
    <property type="match status" value="1"/>
</dbReference>
<evidence type="ECO:0000259" key="2">
    <source>
        <dbReference type="Pfam" id="PF08028"/>
    </source>
</evidence>
<dbReference type="InterPro" id="IPR037069">
    <property type="entry name" value="AcylCoA_DH/ox_N_sf"/>
</dbReference>
<keyword evidence="4" id="KW-1185">Reference proteome</keyword>
<proteinExistence type="predicted"/>
<dbReference type="EMBL" id="BMMK01000009">
    <property type="protein sequence ID" value="GGM52739.1"/>
    <property type="molecule type" value="Genomic_DNA"/>
</dbReference>
<protein>
    <submittedName>
        <fullName evidence="3">Hydrolase</fullName>
    </submittedName>
</protein>
<organism evidence="3 4">
    <name type="scientific">Longimycelium tulufanense</name>
    <dbReference type="NCBI Taxonomy" id="907463"/>
    <lineage>
        <taxon>Bacteria</taxon>
        <taxon>Bacillati</taxon>
        <taxon>Actinomycetota</taxon>
        <taxon>Actinomycetes</taxon>
        <taxon>Pseudonocardiales</taxon>
        <taxon>Pseudonocardiaceae</taxon>
        <taxon>Longimycelium</taxon>
    </lineage>
</organism>
<dbReference type="Gene3D" id="2.40.110.10">
    <property type="entry name" value="Butyryl-CoA Dehydrogenase, subunit A, domain 2"/>
    <property type="match status" value="1"/>
</dbReference>
<comment type="caution">
    <text evidence="3">The sequence shown here is derived from an EMBL/GenBank/DDBJ whole genome shotgun (WGS) entry which is preliminary data.</text>
</comment>
<dbReference type="GO" id="GO:0050660">
    <property type="term" value="F:flavin adenine dinucleotide binding"/>
    <property type="evidence" value="ECO:0007669"/>
    <property type="project" value="InterPro"/>
</dbReference>
<feature type="domain" description="Acyl-CoA dehydrogenase C-terminal" evidence="2">
    <location>
        <begin position="237"/>
        <end position="360"/>
    </location>
</feature>
<dbReference type="PIRSF" id="PIRSF016578">
    <property type="entry name" value="HsaA"/>
    <property type="match status" value="1"/>
</dbReference>
<keyword evidence="1" id="KW-0560">Oxidoreductase</keyword>